<dbReference type="AlphaFoldDB" id="A0A0J6SSQ8"/>
<dbReference type="Proteomes" id="UP000035929">
    <property type="component" value="Unassembled WGS sequence"/>
</dbReference>
<feature type="transmembrane region" description="Helical" evidence="1">
    <location>
        <begin position="61"/>
        <end position="83"/>
    </location>
</feature>
<accession>A0A0J6SSQ8</accession>
<evidence type="ECO:0000256" key="1">
    <source>
        <dbReference type="SAM" id="Phobius"/>
    </source>
</evidence>
<gene>
    <name evidence="2" type="ORF">VP06_09180</name>
</gene>
<protein>
    <submittedName>
        <fullName evidence="2">Uncharacterized protein</fullName>
    </submittedName>
</protein>
<feature type="transmembrane region" description="Helical" evidence="1">
    <location>
        <begin position="31"/>
        <end position="49"/>
    </location>
</feature>
<dbReference type="RefSeq" id="WP_048463474.1">
    <property type="nucleotide sequence ID" value="NZ_LABX01000065.1"/>
</dbReference>
<evidence type="ECO:0000313" key="3">
    <source>
        <dbReference type="Proteomes" id="UP000035929"/>
    </source>
</evidence>
<evidence type="ECO:0000313" key="2">
    <source>
        <dbReference type="EMBL" id="KMO36734.1"/>
    </source>
</evidence>
<dbReference type="PATRIC" id="fig|270351.6.peg.6605"/>
<keyword evidence="1" id="KW-0812">Transmembrane</keyword>
<sequence length="213" mass="22252">MDGDLARRVQGPAASRPPCRIATQFLDHAEAAALAWSVAVLAVLVVQMATSLLRGEVGLDLVVLLSMVGTLALSQPLAGAVIAQMVAGGQSLEGFAAKRADRAMAALVARQPRIALLVGQGDGEAGGGAKSRSRSRHRARITHPHYPRSYDGQVLDPLDVGPGPRAALDRPCYSGKALRLGGASPGGPKGQAGWCRVRTMQPIRNAVRVHHGR</sequence>
<name>A0A0J6SSQ8_9HYPH</name>
<comment type="caution">
    <text evidence="2">The sequence shown here is derived from an EMBL/GenBank/DDBJ whole genome shotgun (WGS) entry which is preliminary data.</text>
</comment>
<organism evidence="2 3">
    <name type="scientific">Methylobacterium aquaticum</name>
    <dbReference type="NCBI Taxonomy" id="270351"/>
    <lineage>
        <taxon>Bacteria</taxon>
        <taxon>Pseudomonadati</taxon>
        <taxon>Pseudomonadota</taxon>
        <taxon>Alphaproteobacteria</taxon>
        <taxon>Hyphomicrobiales</taxon>
        <taxon>Methylobacteriaceae</taxon>
        <taxon>Methylobacterium</taxon>
    </lineage>
</organism>
<keyword evidence="1" id="KW-1133">Transmembrane helix</keyword>
<keyword evidence="1" id="KW-0472">Membrane</keyword>
<reference evidence="2 3" key="1">
    <citation type="submission" date="2015-03" db="EMBL/GenBank/DDBJ databases">
        <title>Genome sequencing of Methylobacterium aquaticum DSM16371 type strain.</title>
        <authorList>
            <person name="Chaudhry V."/>
            <person name="Patil P.B."/>
        </authorList>
    </citation>
    <scope>NUCLEOTIDE SEQUENCE [LARGE SCALE GENOMIC DNA]</scope>
    <source>
        <strain evidence="2 3">DSM 16371</strain>
    </source>
</reference>
<dbReference type="EMBL" id="LABX01000065">
    <property type="protein sequence ID" value="KMO36734.1"/>
    <property type="molecule type" value="Genomic_DNA"/>
</dbReference>
<proteinExistence type="predicted"/>